<evidence type="ECO:0000313" key="2">
    <source>
        <dbReference type="EMBL" id="KAF6232924.1"/>
    </source>
</evidence>
<feature type="region of interest" description="Disordered" evidence="1">
    <location>
        <begin position="1"/>
        <end position="26"/>
    </location>
</feature>
<dbReference type="InterPro" id="IPR032157">
    <property type="entry name" value="PAC4"/>
</dbReference>
<proteinExistence type="predicted"/>
<dbReference type="Pfam" id="PF16093">
    <property type="entry name" value="PAC4"/>
    <property type="match status" value="1"/>
</dbReference>
<reference evidence="2 3" key="1">
    <citation type="journal article" date="2020" name="Genomics">
        <title>Complete, high-quality genomes from long-read metagenomic sequencing of two wolf lichen thalli reveals enigmatic genome architecture.</title>
        <authorList>
            <person name="McKenzie S.K."/>
            <person name="Walston R.F."/>
            <person name="Allen J.L."/>
        </authorList>
    </citation>
    <scope>NUCLEOTIDE SEQUENCE [LARGE SCALE GENOMIC DNA]</scope>
    <source>
        <strain evidence="2">WasteWater2</strain>
    </source>
</reference>
<dbReference type="Gene3D" id="3.30.230.100">
    <property type="match status" value="1"/>
</dbReference>
<sequence>MSASSDAPSLPQSPSEPTATAATSASPTLHFQQLSVPLPLSPHTTLHVQITPLQTSTMVFLTTTDPSSSSSLSALGSFVYSMPNRLQPSEPLSTPLYAVPGSIDFATRVAKILARRTGLPAYVGCSAVFGSSVIEEEMAAVRAAVEGVMGVLGEGKR</sequence>
<dbReference type="OrthoDB" id="5407417at2759"/>
<feature type="compositionally biased region" description="Low complexity" evidence="1">
    <location>
        <begin position="12"/>
        <end position="26"/>
    </location>
</feature>
<accession>A0A8H6FQN3</accession>
<evidence type="ECO:0000313" key="3">
    <source>
        <dbReference type="Proteomes" id="UP000578531"/>
    </source>
</evidence>
<protein>
    <submittedName>
        <fullName evidence="2">Uncharacterized protein</fullName>
    </submittedName>
</protein>
<name>A0A8H6FQN3_9LECA</name>
<dbReference type="EMBL" id="JACCJC010000044">
    <property type="protein sequence ID" value="KAF6232924.1"/>
    <property type="molecule type" value="Genomic_DNA"/>
</dbReference>
<organism evidence="2 3">
    <name type="scientific">Letharia columbiana</name>
    <dbReference type="NCBI Taxonomy" id="112416"/>
    <lineage>
        <taxon>Eukaryota</taxon>
        <taxon>Fungi</taxon>
        <taxon>Dikarya</taxon>
        <taxon>Ascomycota</taxon>
        <taxon>Pezizomycotina</taxon>
        <taxon>Lecanoromycetes</taxon>
        <taxon>OSLEUM clade</taxon>
        <taxon>Lecanoromycetidae</taxon>
        <taxon>Lecanorales</taxon>
        <taxon>Lecanorineae</taxon>
        <taxon>Parmeliaceae</taxon>
        <taxon>Letharia</taxon>
    </lineage>
</organism>
<dbReference type="Proteomes" id="UP000578531">
    <property type="component" value="Unassembled WGS sequence"/>
</dbReference>
<dbReference type="GeneID" id="59290541"/>
<keyword evidence="3" id="KW-1185">Reference proteome</keyword>
<dbReference type="RefSeq" id="XP_037162347.1">
    <property type="nucleotide sequence ID" value="XM_037310783.1"/>
</dbReference>
<gene>
    <name evidence="2" type="ORF">HO173_008887</name>
</gene>
<dbReference type="GO" id="GO:0043248">
    <property type="term" value="P:proteasome assembly"/>
    <property type="evidence" value="ECO:0007669"/>
    <property type="project" value="InterPro"/>
</dbReference>
<comment type="caution">
    <text evidence="2">The sequence shown here is derived from an EMBL/GenBank/DDBJ whole genome shotgun (WGS) entry which is preliminary data.</text>
</comment>
<dbReference type="AlphaFoldDB" id="A0A8H6FQN3"/>
<evidence type="ECO:0000256" key="1">
    <source>
        <dbReference type="SAM" id="MobiDB-lite"/>
    </source>
</evidence>